<dbReference type="SMART" id="SM00397">
    <property type="entry name" value="t_SNARE"/>
    <property type="match status" value="1"/>
</dbReference>
<dbReference type="GO" id="GO:0061025">
    <property type="term" value="P:membrane fusion"/>
    <property type="evidence" value="ECO:0007669"/>
    <property type="project" value="UniProtKB-ARBA"/>
</dbReference>
<evidence type="ECO:0000256" key="1">
    <source>
        <dbReference type="ARBA" id="ARBA00004167"/>
    </source>
</evidence>
<feature type="domain" description="T-SNARE coiled-coil homology" evidence="11">
    <location>
        <begin position="145"/>
        <end position="207"/>
    </location>
</feature>
<protein>
    <recommendedName>
        <fullName evidence="11">t-SNARE coiled-coil homology domain-containing protein</fullName>
    </recommendedName>
</protein>
<keyword evidence="13" id="KW-1185">Reference proteome</keyword>
<evidence type="ECO:0000256" key="10">
    <source>
        <dbReference type="SAM" id="Phobius"/>
    </source>
</evidence>
<dbReference type="Gene3D" id="1.20.5.110">
    <property type="match status" value="1"/>
</dbReference>
<dbReference type="EMBL" id="KV417572">
    <property type="protein sequence ID" value="KZP18438.1"/>
    <property type="molecule type" value="Genomic_DNA"/>
</dbReference>
<dbReference type="Pfam" id="PF05739">
    <property type="entry name" value="SNARE"/>
    <property type="match status" value="1"/>
</dbReference>
<organism evidence="12 13">
    <name type="scientific">Athelia psychrophila</name>
    <dbReference type="NCBI Taxonomy" id="1759441"/>
    <lineage>
        <taxon>Eukaryota</taxon>
        <taxon>Fungi</taxon>
        <taxon>Dikarya</taxon>
        <taxon>Basidiomycota</taxon>
        <taxon>Agaricomycotina</taxon>
        <taxon>Agaricomycetes</taxon>
        <taxon>Agaricomycetidae</taxon>
        <taxon>Atheliales</taxon>
        <taxon>Atheliaceae</taxon>
        <taxon>Athelia</taxon>
    </lineage>
</organism>
<evidence type="ECO:0000256" key="5">
    <source>
        <dbReference type="ARBA" id="ARBA00022927"/>
    </source>
</evidence>
<evidence type="ECO:0000313" key="12">
    <source>
        <dbReference type="EMBL" id="KZP18438.1"/>
    </source>
</evidence>
<feature type="region of interest" description="Disordered" evidence="9">
    <location>
        <begin position="88"/>
        <end position="134"/>
    </location>
</feature>
<dbReference type="OrthoDB" id="244190at2759"/>
<dbReference type="SUPFAM" id="SSF58038">
    <property type="entry name" value="SNARE fusion complex"/>
    <property type="match status" value="1"/>
</dbReference>
<dbReference type="STRING" id="436010.A0A166H3F6"/>
<keyword evidence="4 10" id="KW-0812">Transmembrane</keyword>
<evidence type="ECO:0000256" key="9">
    <source>
        <dbReference type="SAM" id="MobiDB-lite"/>
    </source>
</evidence>
<dbReference type="PANTHER" id="PTHR12791">
    <property type="entry name" value="GOLGI SNARE BET1-RELATED"/>
    <property type="match status" value="1"/>
</dbReference>
<proteinExistence type="predicted"/>
<dbReference type="Proteomes" id="UP000076532">
    <property type="component" value="Unassembled WGS sequence"/>
</dbReference>
<evidence type="ECO:0000256" key="4">
    <source>
        <dbReference type="ARBA" id="ARBA00022692"/>
    </source>
</evidence>
<accession>A0A166H3F6</accession>
<evidence type="ECO:0000256" key="6">
    <source>
        <dbReference type="ARBA" id="ARBA00022989"/>
    </source>
</evidence>
<keyword evidence="5" id="KW-0653">Protein transport</keyword>
<dbReference type="AlphaFoldDB" id="A0A166H3F6"/>
<dbReference type="InterPro" id="IPR000727">
    <property type="entry name" value="T_SNARE_dom"/>
</dbReference>
<evidence type="ECO:0000259" key="11">
    <source>
        <dbReference type="PROSITE" id="PS50192"/>
    </source>
</evidence>
<dbReference type="FunFam" id="1.20.5.110:FF:000060">
    <property type="entry name" value="SNARE complex subunit (Syn8)"/>
    <property type="match status" value="1"/>
</dbReference>
<dbReference type="GO" id="GO:0006896">
    <property type="term" value="P:Golgi to vacuole transport"/>
    <property type="evidence" value="ECO:0007669"/>
    <property type="project" value="UniProtKB-ARBA"/>
</dbReference>
<evidence type="ECO:0000256" key="3">
    <source>
        <dbReference type="ARBA" id="ARBA00022448"/>
    </source>
</evidence>
<keyword evidence="3" id="KW-0813">Transport</keyword>
<evidence type="ECO:0000256" key="8">
    <source>
        <dbReference type="ARBA" id="ARBA00023136"/>
    </source>
</evidence>
<comment type="subcellular location">
    <subcellularLocation>
        <location evidence="2">Endomembrane system</location>
    </subcellularLocation>
    <subcellularLocation>
        <location evidence="1">Membrane</location>
        <topology evidence="1">Single-pass membrane protein</topology>
    </subcellularLocation>
</comment>
<dbReference type="GO" id="GO:0005768">
    <property type="term" value="C:endosome"/>
    <property type="evidence" value="ECO:0007669"/>
    <property type="project" value="UniProtKB-ARBA"/>
</dbReference>
<evidence type="ECO:0000256" key="2">
    <source>
        <dbReference type="ARBA" id="ARBA00004308"/>
    </source>
</evidence>
<evidence type="ECO:0000256" key="7">
    <source>
        <dbReference type="ARBA" id="ARBA00023054"/>
    </source>
</evidence>
<keyword evidence="6 10" id="KW-1133">Transmembrane helix</keyword>
<sequence length="236" mass="25825">MSLAKLTSLSTQTLSLLLERQRLQSLPQFQSQSGSTSNLHLPQITRNLNQLRAGILELEVTDPNRGGETAGLLRNQHARMRAMVGGEEETNSLGIQSLGSPTPVVSHPPTPSPARRQSEPVYSPYTDDPEAGAPYDPDMMLQTQKRTMDDQDVHLENLSHSIGRQHGISLAIGSEIEEHHGLLEQLDTEVDNTHNRLTGARKRLDRVAKGVKGNGSVVTIAALILVLLILIIVFKT</sequence>
<dbReference type="GO" id="GO:0015031">
    <property type="term" value="P:protein transport"/>
    <property type="evidence" value="ECO:0007669"/>
    <property type="project" value="UniProtKB-KW"/>
</dbReference>
<keyword evidence="8 10" id="KW-0472">Membrane</keyword>
<keyword evidence="7" id="KW-0175">Coiled coil</keyword>
<dbReference type="GO" id="GO:0016020">
    <property type="term" value="C:membrane"/>
    <property type="evidence" value="ECO:0007669"/>
    <property type="project" value="UniProtKB-SubCell"/>
</dbReference>
<gene>
    <name evidence="12" type="ORF">FIBSPDRAFT_863685</name>
</gene>
<feature type="transmembrane region" description="Helical" evidence="10">
    <location>
        <begin position="215"/>
        <end position="234"/>
    </location>
</feature>
<dbReference type="CDD" id="cd15859">
    <property type="entry name" value="SNARE_SYN8"/>
    <property type="match status" value="1"/>
</dbReference>
<dbReference type="PROSITE" id="PS50192">
    <property type="entry name" value="T_SNARE"/>
    <property type="match status" value="1"/>
</dbReference>
<evidence type="ECO:0000313" key="13">
    <source>
        <dbReference type="Proteomes" id="UP000076532"/>
    </source>
</evidence>
<name>A0A166H3F6_9AGAM</name>
<reference evidence="12 13" key="1">
    <citation type="journal article" date="2016" name="Mol. Biol. Evol.">
        <title>Comparative Genomics of Early-Diverging Mushroom-Forming Fungi Provides Insights into the Origins of Lignocellulose Decay Capabilities.</title>
        <authorList>
            <person name="Nagy L.G."/>
            <person name="Riley R."/>
            <person name="Tritt A."/>
            <person name="Adam C."/>
            <person name="Daum C."/>
            <person name="Floudas D."/>
            <person name="Sun H."/>
            <person name="Yadav J.S."/>
            <person name="Pangilinan J."/>
            <person name="Larsson K.H."/>
            <person name="Matsuura K."/>
            <person name="Barry K."/>
            <person name="Labutti K."/>
            <person name="Kuo R."/>
            <person name="Ohm R.A."/>
            <person name="Bhattacharya S.S."/>
            <person name="Shirouzu T."/>
            <person name="Yoshinaga Y."/>
            <person name="Martin F.M."/>
            <person name="Grigoriev I.V."/>
            <person name="Hibbett D.S."/>
        </authorList>
    </citation>
    <scope>NUCLEOTIDE SEQUENCE [LARGE SCALE GENOMIC DNA]</scope>
    <source>
        <strain evidence="12 13">CBS 109695</strain>
    </source>
</reference>